<dbReference type="EMBL" id="RAVZ01000120">
    <property type="protein sequence ID" value="RKG86077.1"/>
    <property type="molecule type" value="Genomic_DNA"/>
</dbReference>
<dbReference type="NCBIfam" id="NF010068">
    <property type="entry name" value="PRK13548.1"/>
    <property type="match status" value="1"/>
</dbReference>
<dbReference type="Pfam" id="PF00005">
    <property type="entry name" value="ABC_tran"/>
    <property type="match status" value="1"/>
</dbReference>
<name>A0A3A8IRL6_9BACT</name>
<reference evidence="8" key="1">
    <citation type="submission" date="2018-09" db="EMBL/GenBank/DDBJ databases">
        <authorList>
            <person name="Livingstone P.G."/>
            <person name="Whitworth D.E."/>
        </authorList>
    </citation>
    <scope>NUCLEOTIDE SEQUENCE [LARGE SCALE GENOMIC DNA]</scope>
    <source>
        <strain evidence="8">CA054A</strain>
    </source>
</reference>
<dbReference type="CDD" id="cd03214">
    <property type="entry name" value="ABC_Iron-Siderophores_B12_Hemin"/>
    <property type="match status" value="1"/>
</dbReference>
<dbReference type="SUPFAM" id="SSF52540">
    <property type="entry name" value="P-loop containing nucleoside triphosphate hydrolases"/>
    <property type="match status" value="1"/>
</dbReference>
<dbReference type="PANTHER" id="PTHR42794:SF1">
    <property type="entry name" value="HEMIN IMPORT ATP-BINDING PROTEIN HMUV"/>
    <property type="match status" value="1"/>
</dbReference>
<organism evidence="7 8">
    <name type="scientific">Corallococcus terminator</name>
    <dbReference type="NCBI Taxonomy" id="2316733"/>
    <lineage>
        <taxon>Bacteria</taxon>
        <taxon>Pseudomonadati</taxon>
        <taxon>Myxococcota</taxon>
        <taxon>Myxococcia</taxon>
        <taxon>Myxococcales</taxon>
        <taxon>Cystobacterineae</taxon>
        <taxon>Myxococcaceae</taxon>
        <taxon>Corallococcus</taxon>
    </lineage>
</organism>
<dbReference type="AlphaFoldDB" id="A0A3A8IRL6"/>
<keyword evidence="1" id="KW-0813">Transport</keyword>
<protein>
    <submittedName>
        <fullName evidence="7">Heme ABC transporter ATP-binding protein</fullName>
    </submittedName>
</protein>
<dbReference type="PANTHER" id="PTHR42794">
    <property type="entry name" value="HEMIN IMPORT ATP-BINDING PROTEIN HMUV"/>
    <property type="match status" value="1"/>
</dbReference>
<keyword evidence="3 7" id="KW-0067">ATP-binding</keyword>
<dbReference type="InterPro" id="IPR027417">
    <property type="entry name" value="P-loop_NTPase"/>
</dbReference>
<comment type="caution">
    <text evidence="7">The sequence shown here is derived from an EMBL/GenBank/DDBJ whole genome shotgun (WGS) entry which is preliminary data.</text>
</comment>
<dbReference type="PROSITE" id="PS50893">
    <property type="entry name" value="ABC_TRANSPORTER_2"/>
    <property type="match status" value="1"/>
</dbReference>
<gene>
    <name evidence="7" type="ORF">D7V88_18480</name>
</gene>
<keyword evidence="8" id="KW-1185">Reference proteome</keyword>
<sequence length="267" mass="28594">MSLEARDVEVWRGRGRVAGPLSLEVRPGEVLAVVGPNGAGKSSLLSALSGELRCKAGEVFLEGRALHQWPLLERAQRLGVLLQESSLGFGFTALEVAVLGRSPHARRGGEASDVEVARAALDATDTQHLASRAYTTLSGGERQRVQLARVLAQLWTPPAHGHRYLLLDEPTASLDLSHQHLVLERARAFAHEGGAVLTVLHDLNLAARYADRIAVLDQGRCVETGTPVNVLTPDLIANTFGLRVEVVSRPDLPGPLVIPMGRASPPP</sequence>
<feature type="domain" description="ABC transporter" evidence="6">
    <location>
        <begin position="3"/>
        <end position="243"/>
    </location>
</feature>
<evidence type="ECO:0000256" key="2">
    <source>
        <dbReference type="ARBA" id="ARBA00022741"/>
    </source>
</evidence>
<dbReference type="Proteomes" id="UP000268094">
    <property type="component" value="Unassembled WGS sequence"/>
</dbReference>
<evidence type="ECO:0000256" key="3">
    <source>
        <dbReference type="ARBA" id="ARBA00022840"/>
    </source>
</evidence>
<evidence type="ECO:0000259" key="6">
    <source>
        <dbReference type="PROSITE" id="PS50893"/>
    </source>
</evidence>
<evidence type="ECO:0000256" key="4">
    <source>
        <dbReference type="ARBA" id="ARBA00022967"/>
    </source>
</evidence>
<evidence type="ECO:0000256" key="5">
    <source>
        <dbReference type="ARBA" id="ARBA00037066"/>
    </source>
</evidence>
<comment type="function">
    <text evidence="5">Part of the ABC transporter complex HmuTUV involved in hemin import. Responsible for energy coupling to the transport system.</text>
</comment>
<dbReference type="GO" id="GO:0005524">
    <property type="term" value="F:ATP binding"/>
    <property type="evidence" value="ECO:0007669"/>
    <property type="project" value="UniProtKB-KW"/>
</dbReference>
<keyword evidence="4" id="KW-1278">Translocase</keyword>
<keyword evidence="2" id="KW-0547">Nucleotide-binding</keyword>
<dbReference type="Gene3D" id="3.40.50.300">
    <property type="entry name" value="P-loop containing nucleotide triphosphate hydrolases"/>
    <property type="match status" value="1"/>
</dbReference>
<proteinExistence type="predicted"/>
<dbReference type="InterPro" id="IPR003593">
    <property type="entry name" value="AAA+_ATPase"/>
</dbReference>
<dbReference type="SMART" id="SM00382">
    <property type="entry name" value="AAA"/>
    <property type="match status" value="1"/>
</dbReference>
<dbReference type="OrthoDB" id="9809450at2"/>
<dbReference type="InterPro" id="IPR003439">
    <property type="entry name" value="ABC_transporter-like_ATP-bd"/>
</dbReference>
<evidence type="ECO:0000313" key="8">
    <source>
        <dbReference type="Proteomes" id="UP000268094"/>
    </source>
</evidence>
<evidence type="ECO:0000313" key="7">
    <source>
        <dbReference type="EMBL" id="RKG86077.1"/>
    </source>
</evidence>
<dbReference type="InterPro" id="IPR017871">
    <property type="entry name" value="ABC_transporter-like_CS"/>
</dbReference>
<dbReference type="GO" id="GO:0016887">
    <property type="term" value="F:ATP hydrolysis activity"/>
    <property type="evidence" value="ECO:0007669"/>
    <property type="project" value="InterPro"/>
</dbReference>
<dbReference type="PROSITE" id="PS00211">
    <property type="entry name" value="ABC_TRANSPORTER_1"/>
    <property type="match status" value="1"/>
</dbReference>
<evidence type="ECO:0000256" key="1">
    <source>
        <dbReference type="ARBA" id="ARBA00022448"/>
    </source>
</evidence>
<accession>A0A3A8IRL6</accession>